<dbReference type="AlphaFoldDB" id="A0A841C579"/>
<reference evidence="2 3" key="1">
    <citation type="submission" date="2020-08" db="EMBL/GenBank/DDBJ databases">
        <title>Sequencing the genomes of 1000 actinobacteria strains.</title>
        <authorList>
            <person name="Klenk H.-P."/>
        </authorList>
    </citation>
    <scope>NUCLEOTIDE SEQUENCE [LARGE SCALE GENOMIC DNA]</scope>
    <source>
        <strain evidence="2 3">DSM 45362</strain>
    </source>
</reference>
<dbReference type="Proteomes" id="UP000587527">
    <property type="component" value="Unassembled WGS sequence"/>
</dbReference>
<dbReference type="RefSeq" id="WP_184845687.1">
    <property type="nucleotide sequence ID" value="NZ_JACHMN010000003.1"/>
</dbReference>
<name>A0A841C579_9ACTN</name>
<evidence type="ECO:0000313" key="3">
    <source>
        <dbReference type="Proteomes" id="UP000587527"/>
    </source>
</evidence>
<proteinExistence type="predicted"/>
<sequence>MAVNPGKAVLGLLLGLGGHALAFAGGFVAARLTTPSPGGGFEDLANVVGTFILIEVLLVFAALGVGIGLMRRGRVDLGGGIIGGWLLGLAALLVLVQVNS</sequence>
<keyword evidence="1" id="KW-1133">Transmembrane helix</keyword>
<keyword evidence="1" id="KW-0472">Membrane</keyword>
<evidence type="ECO:0000256" key="1">
    <source>
        <dbReference type="SAM" id="Phobius"/>
    </source>
</evidence>
<comment type="caution">
    <text evidence="2">The sequence shown here is derived from an EMBL/GenBank/DDBJ whole genome shotgun (WGS) entry which is preliminary data.</text>
</comment>
<gene>
    <name evidence="2" type="ORF">F4553_007405</name>
</gene>
<protein>
    <submittedName>
        <fullName evidence="2">Uncharacterized protein</fullName>
    </submittedName>
</protein>
<feature type="transmembrane region" description="Helical" evidence="1">
    <location>
        <begin position="48"/>
        <end position="70"/>
    </location>
</feature>
<feature type="transmembrane region" description="Helical" evidence="1">
    <location>
        <begin position="77"/>
        <end position="98"/>
    </location>
</feature>
<organism evidence="2 3">
    <name type="scientific">Allocatelliglobosispora scoriae</name>
    <dbReference type="NCBI Taxonomy" id="643052"/>
    <lineage>
        <taxon>Bacteria</taxon>
        <taxon>Bacillati</taxon>
        <taxon>Actinomycetota</taxon>
        <taxon>Actinomycetes</taxon>
        <taxon>Micromonosporales</taxon>
        <taxon>Micromonosporaceae</taxon>
        <taxon>Allocatelliglobosispora</taxon>
    </lineage>
</organism>
<accession>A0A841C579</accession>
<keyword evidence="3" id="KW-1185">Reference proteome</keyword>
<evidence type="ECO:0000313" key="2">
    <source>
        <dbReference type="EMBL" id="MBB5873971.1"/>
    </source>
</evidence>
<keyword evidence="1" id="KW-0812">Transmembrane</keyword>
<dbReference type="EMBL" id="JACHMN010000003">
    <property type="protein sequence ID" value="MBB5873971.1"/>
    <property type="molecule type" value="Genomic_DNA"/>
</dbReference>